<feature type="transmembrane region" description="Helical" evidence="1">
    <location>
        <begin position="338"/>
        <end position="360"/>
    </location>
</feature>
<dbReference type="Pfam" id="PF01757">
    <property type="entry name" value="Acyl_transf_3"/>
    <property type="match status" value="1"/>
</dbReference>
<keyword evidence="1" id="KW-1133">Transmembrane helix</keyword>
<protein>
    <submittedName>
        <fullName evidence="3">Acyltransferase family protein</fullName>
    </submittedName>
</protein>
<feature type="transmembrane region" description="Helical" evidence="1">
    <location>
        <begin position="282"/>
        <end position="302"/>
    </location>
</feature>
<evidence type="ECO:0000313" key="3">
    <source>
        <dbReference type="EMBL" id="WRP13691.1"/>
    </source>
</evidence>
<dbReference type="PANTHER" id="PTHR36927:SF3">
    <property type="entry name" value="GLUCANS BIOSYNTHESIS PROTEIN C"/>
    <property type="match status" value="1"/>
</dbReference>
<feature type="transmembrane region" description="Helical" evidence="1">
    <location>
        <begin position="244"/>
        <end position="262"/>
    </location>
</feature>
<sequence>MLEREAGGRATRRYDLDWLRSMAVLLLIPFHAARIFDVWEPFYVKDAQSSAGLSYLVALMGPWQMPLLFFIAGSAAWFSLGRRDPSRYLAERFRRLLIPFLFGNLVIVPPQGYLARMREPGYAASYLEFVGGYFRDFRDLTGYFGSFTPGHLWFILFLFVISCSVLPLALAWRGEAGRRWLGRLASWVGRPGAILLLAVPLAAMKLLPEAGGKNPFFYWLLFVYGYVLMSEAAWQRAVDRHRRIALAVGAVTSAGLLVIWGSRPGWASSVVGDLLVGLMETVNGWAWVIALVGLAHAHLDVAHPVLRYASEAAYPFYILHQTVLVAVGWFVVRWPVGVALKWALICVVGGGLTLVAYEVLVRRSRLKRFLFGMKPTALKSAAAE</sequence>
<dbReference type="RefSeq" id="WP_324667936.1">
    <property type="nucleotide sequence ID" value="NZ_CP141614.1"/>
</dbReference>
<feature type="transmembrane region" description="Helical" evidence="1">
    <location>
        <begin position="184"/>
        <end position="204"/>
    </location>
</feature>
<feature type="transmembrane region" description="Helical" evidence="1">
    <location>
        <begin position="93"/>
        <end position="113"/>
    </location>
</feature>
<accession>A0ABZ1BLJ3</accession>
<feature type="transmembrane region" description="Helical" evidence="1">
    <location>
        <begin position="18"/>
        <end position="36"/>
    </location>
</feature>
<dbReference type="Proteomes" id="UP001333102">
    <property type="component" value="Chromosome"/>
</dbReference>
<dbReference type="PANTHER" id="PTHR36927">
    <property type="entry name" value="BLR4337 PROTEIN"/>
    <property type="match status" value="1"/>
</dbReference>
<name>A0ABZ1BLJ3_9FIRM</name>
<keyword evidence="3" id="KW-0808">Transferase</keyword>
<reference evidence="4" key="1">
    <citation type="submission" date="2023-12" db="EMBL/GenBank/DDBJ databases">
        <title>Novel isolates from deep terrestrial aquifers shed light on the physiology and ecology of the class Limnochordia.</title>
        <authorList>
            <person name="Karnachuk O.V."/>
            <person name="Lukina A.P."/>
            <person name="Avakyan M.R."/>
            <person name="Kadnikov V."/>
            <person name="Begmatov S."/>
            <person name="Beletsky A.V."/>
            <person name="Mardanov A.V."/>
            <person name="Ravin N.V."/>
        </authorList>
    </citation>
    <scope>NUCLEOTIDE SEQUENCE [LARGE SCALE GENOMIC DNA]</scope>
    <source>
        <strain evidence="4">LN</strain>
    </source>
</reference>
<keyword evidence="3" id="KW-0012">Acyltransferase</keyword>
<gene>
    <name evidence="3" type="ORF">VLY81_09590</name>
</gene>
<dbReference type="InterPro" id="IPR002656">
    <property type="entry name" value="Acyl_transf_3_dom"/>
</dbReference>
<feature type="transmembrane region" description="Helical" evidence="1">
    <location>
        <begin position="216"/>
        <end position="232"/>
    </location>
</feature>
<keyword evidence="4" id="KW-1185">Reference proteome</keyword>
<organism evidence="3 4">
    <name type="scientific">Geochorda subterranea</name>
    <dbReference type="NCBI Taxonomy" id="3109564"/>
    <lineage>
        <taxon>Bacteria</taxon>
        <taxon>Bacillati</taxon>
        <taxon>Bacillota</taxon>
        <taxon>Limnochordia</taxon>
        <taxon>Limnochordales</taxon>
        <taxon>Geochordaceae</taxon>
        <taxon>Geochorda</taxon>
    </lineage>
</organism>
<keyword evidence="1" id="KW-0812">Transmembrane</keyword>
<feature type="transmembrane region" description="Helical" evidence="1">
    <location>
        <begin position="314"/>
        <end position="332"/>
    </location>
</feature>
<keyword evidence="1" id="KW-0472">Membrane</keyword>
<feature type="transmembrane region" description="Helical" evidence="1">
    <location>
        <begin position="56"/>
        <end position="81"/>
    </location>
</feature>
<evidence type="ECO:0000256" key="1">
    <source>
        <dbReference type="SAM" id="Phobius"/>
    </source>
</evidence>
<dbReference type="InterPro" id="IPR050623">
    <property type="entry name" value="Glucan_succinyl_AcylTrfase"/>
</dbReference>
<feature type="domain" description="Acyltransferase 3" evidence="2">
    <location>
        <begin position="14"/>
        <end position="351"/>
    </location>
</feature>
<proteinExistence type="predicted"/>
<evidence type="ECO:0000313" key="4">
    <source>
        <dbReference type="Proteomes" id="UP001333102"/>
    </source>
</evidence>
<evidence type="ECO:0000259" key="2">
    <source>
        <dbReference type="Pfam" id="PF01757"/>
    </source>
</evidence>
<dbReference type="EMBL" id="CP141614">
    <property type="protein sequence ID" value="WRP13691.1"/>
    <property type="molecule type" value="Genomic_DNA"/>
</dbReference>
<dbReference type="GO" id="GO:0016746">
    <property type="term" value="F:acyltransferase activity"/>
    <property type="evidence" value="ECO:0007669"/>
    <property type="project" value="UniProtKB-KW"/>
</dbReference>
<feature type="transmembrane region" description="Helical" evidence="1">
    <location>
        <begin position="152"/>
        <end position="172"/>
    </location>
</feature>